<keyword evidence="3" id="KW-0255">Endonuclease</keyword>
<dbReference type="PANTHER" id="PTHR30547">
    <property type="entry name" value="UNCHARACTERIZED PROTEIN YHCG-RELATED"/>
    <property type="match status" value="1"/>
</dbReference>
<dbReference type="Proteomes" id="UP000198748">
    <property type="component" value="Unassembled WGS sequence"/>
</dbReference>
<organism evidence="3 4">
    <name type="scientific">Dyadobacter soli</name>
    <dbReference type="NCBI Taxonomy" id="659014"/>
    <lineage>
        <taxon>Bacteria</taxon>
        <taxon>Pseudomonadati</taxon>
        <taxon>Bacteroidota</taxon>
        <taxon>Cytophagia</taxon>
        <taxon>Cytophagales</taxon>
        <taxon>Spirosomataceae</taxon>
        <taxon>Dyadobacter</taxon>
    </lineage>
</organism>
<keyword evidence="4" id="KW-1185">Reference proteome</keyword>
<dbReference type="Gene3D" id="3.40.1350.10">
    <property type="match status" value="1"/>
</dbReference>
<dbReference type="STRING" id="659014.SAMN04487996_13921"/>
<evidence type="ECO:0000259" key="1">
    <source>
        <dbReference type="Pfam" id="PF06250"/>
    </source>
</evidence>
<dbReference type="AlphaFoldDB" id="A0A1G8CQR5"/>
<reference evidence="4" key="1">
    <citation type="submission" date="2016-10" db="EMBL/GenBank/DDBJ databases">
        <authorList>
            <person name="Varghese N."/>
            <person name="Submissions S."/>
        </authorList>
    </citation>
    <scope>NUCLEOTIDE SEQUENCE [LARGE SCALE GENOMIC DNA]</scope>
    <source>
        <strain evidence="4">DSM 25329</strain>
    </source>
</reference>
<dbReference type="PANTHER" id="PTHR30547:SF5">
    <property type="entry name" value="NUCLEASE YHCG-RELATED"/>
    <property type="match status" value="1"/>
</dbReference>
<gene>
    <name evidence="3" type="ORF">SAMN04487996_13921</name>
</gene>
<protein>
    <submittedName>
        <fullName evidence="3">Predicted nuclease of restriction endonuclease-like (RecB) superfamily, DUF1016 family</fullName>
    </submittedName>
</protein>
<accession>A0A1G8CQR5</accession>
<evidence type="ECO:0000259" key="2">
    <source>
        <dbReference type="Pfam" id="PF17761"/>
    </source>
</evidence>
<evidence type="ECO:0000313" key="4">
    <source>
        <dbReference type="Proteomes" id="UP000198748"/>
    </source>
</evidence>
<evidence type="ECO:0000313" key="3">
    <source>
        <dbReference type="EMBL" id="SDH47867.1"/>
    </source>
</evidence>
<dbReference type="OrthoDB" id="9801263at2"/>
<keyword evidence="3" id="KW-0378">Hydrolase</keyword>
<sequence>MKKSPITPTSLIQDVVQILKLARQKAYSAVNSEMVIAYWQMGRRIVQEELQGEQRAAYGESILKTLSIALTAELGSGFSYANLRNFRQFYLTYPDEAICYTVCSKLSWSHNRTIMRVENPEARDYYLKECACQAWSVRTLERHINSFYYQRLLSSKNKSDTTNGNEDVDNLPTKDFIKDPYVFEFLNIPEPVSVLEQDIEKALIGNLQQFLLELGKGFSFVGRQFRISTETSHFYIDLVFYNYILKCFVLFDLKTGKLMHQDTGQMDMYIRMFDDLKKQDDDNPTIGIILCTEKDETVVKYSILNDSKQLFATKYMLYLPTEQELIAEIEREKKLIEAQLNENNG</sequence>
<dbReference type="InterPro" id="IPR009362">
    <property type="entry name" value="YhcG_C"/>
</dbReference>
<dbReference type="InterPro" id="IPR041527">
    <property type="entry name" value="YhcG_N"/>
</dbReference>
<dbReference type="Pfam" id="PF06250">
    <property type="entry name" value="YhcG_C"/>
    <property type="match status" value="1"/>
</dbReference>
<dbReference type="GO" id="GO:0004519">
    <property type="term" value="F:endonuclease activity"/>
    <property type="evidence" value="ECO:0007669"/>
    <property type="project" value="UniProtKB-KW"/>
</dbReference>
<proteinExistence type="predicted"/>
<feature type="domain" description="YhcG PDDEXK nuclease" evidence="1">
    <location>
        <begin position="175"/>
        <end position="324"/>
    </location>
</feature>
<dbReference type="EMBL" id="FNAN01000039">
    <property type="protein sequence ID" value="SDH47867.1"/>
    <property type="molecule type" value="Genomic_DNA"/>
</dbReference>
<name>A0A1G8CQR5_9BACT</name>
<feature type="domain" description="YhcG N-terminal" evidence="2">
    <location>
        <begin position="14"/>
        <end position="151"/>
    </location>
</feature>
<keyword evidence="3" id="KW-0540">Nuclease</keyword>
<dbReference type="GO" id="GO:0003676">
    <property type="term" value="F:nucleic acid binding"/>
    <property type="evidence" value="ECO:0007669"/>
    <property type="project" value="InterPro"/>
</dbReference>
<dbReference type="InterPro" id="IPR011856">
    <property type="entry name" value="tRNA_endonuc-like_dom_sf"/>
</dbReference>
<dbReference type="Pfam" id="PF17761">
    <property type="entry name" value="DUF1016_N"/>
    <property type="match status" value="1"/>
</dbReference>
<dbReference type="InterPro" id="IPR053148">
    <property type="entry name" value="PD-DEXK-like_domain"/>
</dbReference>
<dbReference type="RefSeq" id="WP_090157855.1">
    <property type="nucleotide sequence ID" value="NZ_FNAN01000039.1"/>
</dbReference>